<dbReference type="GO" id="GO:0035861">
    <property type="term" value="C:site of double-strand break"/>
    <property type="evidence" value="ECO:0007669"/>
    <property type="project" value="TreeGrafter"/>
</dbReference>
<keyword evidence="9" id="KW-0862">Zinc</keyword>
<keyword evidence="5" id="KW-0479">Metal-binding</keyword>
<dbReference type="AlphaFoldDB" id="A0AAE1PVL8"/>
<dbReference type="PROSITE" id="PS50089">
    <property type="entry name" value="ZF_RING_2"/>
    <property type="match status" value="1"/>
</dbReference>
<dbReference type="PANTHER" id="PTHR23328">
    <property type="entry name" value="RING-TYPE DOMAIN-CONTAINING PROTEIN"/>
    <property type="match status" value="1"/>
</dbReference>
<dbReference type="Gene3D" id="3.30.40.10">
    <property type="entry name" value="Zinc/RING finger domain, C3HC4 (zinc finger)"/>
    <property type="match status" value="1"/>
</dbReference>
<dbReference type="GO" id="GO:0031491">
    <property type="term" value="F:nucleosome binding"/>
    <property type="evidence" value="ECO:0007669"/>
    <property type="project" value="TreeGrafter"/>
</dbReference>
<sequence length="624" mass="70175">MSDNIHNNKKSNPTKAKGATARPNLKLSDVKAKGATTARQNMKLSKGATERQNLKLSANVKSMGATSSPNLKLSDVMCPICLCILVEPVTMPCGHSLCMPCFNQHIAETSLVCPLCRLRISVWVRRSTTTKTLVNTKLWQTIKANYPGKVEARLKGEDDSDSEVLFRPVHHVSEPGEIRQEYEAMVAMEQQELGSRRSHEETASAELIKKFQDEEGHWLRLHQEQLERVRDDGAVAQQLTEEELVQTQNEIKRLQMLSASDEAVARQIEENEQKLEKQRHLKLSNQQRKAVTPVKGPMDVFIGQQTPRTSGKVPVSKVFQQSSDDKMIDTPHSSTSVEATGEHGLGRQLREITSSQSSESDTEDMILLRHSNKIPSTSGKENRNKKRKMQPITYEAKNCKKSCRTKNINLQCSPDIDSYNGERSVNADLSDMDGYPDETDLEESFPAIEISRKMSMEDSHKRTDNKKSINSEAKKCQKNHKCQNINSNNLLVTDILGVDNGQNETDSPDYEAIFSEEWNAESLASLVAEQKLIEEKLKQEEEDRILAEALQSEFNQHQGKINRRKGSEDEYALRGRSPLNASLHVAGPSERRRGRPKNTSKTSVKGIKKQITLADSIAKHRKTV</sequence>
<feature type="region of interest" description="Disordered" evidence="12">
    <location>
        <begin position="1"/>
        <end position="49"/>
    </location>
</feature>
<keyword evidence="8" id="KW-0833">Ubl conjugation pathway</keyword>
<dbReference type="CDD" id="cd21952">
    <property type="entry name" value="MIU2_RNF168"/>
    <property type="match status" value="1"/>
</dbReference>
<evidence type="ECO:0000256" key="8">
    <source>
        <dbReference type="ARBA" id="ARBA00022786"/>
    </source>
</evidence>
<keyword evidence="7 11" id="KW-0863">Zinc-finger</keyword>
<evidence type="ECO:0000313" key="15">
    <source>
        <dbReference type="Proteomes" id="UP001292094"/>
    </source>
</evidence>
<evidence type="ECO:0000256" key="12">
    <source>
        <dbReference type="SAM" id="MobiDB-lite"/>
    </source>
</evidence>
<evidence type="ECO:0000256" key="2">
    <source>
        <dbReference type="ARBA" id="ARBA00004123"/>
    </source>
</evidence>
<keyword evidence="6" id="KW-0227">DNA damage</keyword>
<evidence type="ECO:0000259" key="13">
    <source>
        <dbReference type="PROSITE" id="PS50089"/>
    </source>
</evidence>
<keyword evidence="10" id="KW-0539">Nucleus</keyword>
<dbReference type="InterPro" id="IPR018957">
    <property type="entry name" value="Znf_C3HC4_RING-type"/>
</dbReference>
<name>A0AAE1PVL8_9EUCA</name>
<evidence type="ECO:0000256" key="5">
    <source>
        <dbReference type="ARBA" id="ARBA00022723"/>
    </source>
</evidence>
<evidence type="ECO:0000256" key="7">
    <source>
        <dbReference type="ARBA" id="ARBA00022771"/>
    </source>
</evidence>
<dbReference type="GO" id="GO:0061630">
    <property type="term" value="F:ubiquitin protein ligase activity"/>
    <property type="evidence" value="ECO:0007669"/>
    <property type="project" value="UniProtKB-EC"/>
</dbReference>
<protein>
    <recommendedName>
        <fullName evidence="3">RING-type E3 ubiquitin transferase</fullName>
        <ecNumber evidence="3">2.3.2.27</ecNumber>
    </recommendedName>
</protein>
<dbReference type="CDD" id="cd16550">
    <property type="entry name" value="RING-HC_RNF168"/>
    <property type="match status" value="1"/>
</dbReference>
<evidence type="ECO:0000256" key="9">
    <source>
        <dbReference type="ARBA" id="ARBA00022833"/>
    </source>
</evidence>
<comment type="catalytic activity">
    <reaction evidence="1">
        <text>S-ubiquitinyl-[E2 ubiquitin-conjugating enzyme]-L-cysteine + [acceptor protein]-L-lysine = [E2 ubiquitin-conjugating enzyme]-L-cysteine + N(6)-ubiquitinyl-[acceptor protein]-L-lysine.</text>
        <dbReference type="EC" id="2.3.2.27"/>
    </reaction>
</comment>
<feature type="domain" description="RING-type" evidence="13">
    <location>
        <begin position="78"/>
        <end position="117"/>
    </location>
</feature>
<dbReference type="SUPFAM" id="SSF57850">
    <property type="entry name" value="RING/U-box"/>
    <property type="match status" value="1"/>
</dbReference>
<feature type="region of interest" description="Disordered" evidence="12">
    <location>
        <begin position="322"/>
        <end position="342"/>
    </location>
</feature>
<evidence type="ECO:0000256" key="11">
    <source>
        <dbReference type="PROSITE-ProRule" id="PRU00175"/>
    </source>
</evidence>
<dbReference type="SMART" id="SM00184">
    <property type="entry name" value="RING"/>
    <property type="match status" value="1"/>
</dbReference>
<accession>A0AAE1PVL8</accession>
<comment type="subcellular location">
    <subcellularLocation>
        <location evidence="2">Nucleus</location>
    </subcellularLocation>
</comment>
<dbReference type="GO" id="GO:0008270">
    <property type="term" value="F:zinc ion binding"/>
    <property type="evidence" value="ECO:0007669"/>
    <property type="project" value="UniProtKB-KW"/>
</dbReference>
<evidence type="ECO:0000256" key="1">
    <source>
        <dbReference type="ARBA" id="ARBA00000900"/>
    </source>
</evidence>
<keyword evidence="15" id="KW-1185">Reference proteome</keyword>
<comment type="caution">
    <text evidence="14">The sequence shown here is derived from an EMBL/GenBank/DDBJ whole genome shotgun (WGS) entry which is preliminary data.</text>
</comment>
<dbReference type="EC" id="2.3.2.27" evidence="3"/>
<dbReference type="CDD" id="cd22249">
    <property type="entry name" value="UDM1_RNF168_RNF169-like"/>
    <property type="match status" value="1"/>
</dbReference>
<feature type="region of interest" description="Disordered" evidence="12">
    <location>
        <begin position="581"/>
        <end position="605"/>
    </location>
</feature>
<dbReference type="GO" id="GO:0005634">
    <property type="term" value="C:nucleus"/>
    <property type="evidence" value="ECO:0007669"/>
    <property type="project" value="UniProtKB-SubCell"/>
</dbReference>
<dbReference type="GO" id="GO:0006302">
    <property type="term" value="P:double-strand break repair"/>
    <property type="evidence" value="ECO:0007669"/>
    <property type="project" value="TreeGrafter"/>
</dbReference>
<feature type="compositionally biased region" description="Polar residues" evidence="12">
    <location>
        <begin position="1"/>
        <end position="14"/>
    </location>
</feature>
<evidence type="ECO:0000256" key="10">
    <source>
        <dbReference type="ARBA" id="ARBA00023242"/>
    </source>
</evidence>
<proteinExistence type="predicted"/>
<evidence type="ECO:0000256" key="6">
    <source>
        <dbReference type="ARBA" id="ARBA00022763"/>
    </source>
</evidence>
<dbReference type="PANTHER" id="PTHR23328:SF0">
    <property type="entry name" value="RING-TYPE DOMAIN-CONTAINING PROTEIN"/>
    <property type="match status" value="1"/>
</dbReference>
<dbReference type="Proteomes" id="UP001292094">
    <property type="component" value="Unassembled WGS sequence"/>
</dbReference>
<gene>
    <name evidence="14" type="ORF">Pmani_013805</name>
</gene>
<keyword evidence="4" id="KW-0808">Transferase</keyword>
<evidence type="ECO:0000313" key="14">
    <source>
        <dbReference type="EMBL" id="KAK4314936.1"/>
    </source>
</evidence>
<evidence type="ECO:0000256" key="4">
    <source>
        <dbReference type="ARBA" id="ARBA00022679"/>
    </source>
</evidence>
<dbReference type="InterPro" id="IPR051657">
    <property type="entry name" value="RNF168/RNF169_E3_ubiq-ligase"/>
</dbReference>
<evidence type="ECO:0000256" key="3">
    <source>
        <dbReference type="ARBA" id="ARBA00012483"/>
    </source>
</evidence>
<feature type="region of interest" description="Disordered" evidence="12">
    <location>
        <begin position="455"/>
        <end position="475"/>
    </location>
</feature>
<dbReference type="Pfam" id="PF00097">
    <property type="entry name" value="zf-C3HC4"/>
    <property type="match status" value="1"/>
</dbReference>
<organism evidence="14 15">
    <name type="scientific">Petrolisthes manimaculis</name>
    <dbReference type="NCBI Taxonomy" id="1843537"/>
    <lineage>
        <taxon>Eukaryota</taxon>
        <taxon>Metazoa</taxon>
        <taxon>Ecdysozoa</taxon>
        <taxon>Arthropoda</taxon>
        <taxon>Crustacea</taxon>
        <taxon>Multicrustacea</taxon>
        <taxon>Malacostraca</taxon>
        <taxon>Eumalacostraca</taxon>
        <taxon>Eucarida</taxon>
        <taxon>Decapoda</taxon>
        <taxon>Pleocyemata</taxon>
        <taxon>Anomura</taxon>
        <taxon>Galatheoidea</taxon>
        <taxon>Porcellanidae</taxon>
        <taxon>Petrolisthes</taxon>
    </lineage>
</organism>
<reference evidence="14" key="1">
    <citation type="submission" date="2023-11" db="EMBL/GenBank/DDBJ databases">
        <title>Genome assemblies of two species of porcelain crab, Petrolisthes cinctipes and Petrolisthes manimaculis (Anomura: Porcellanidae).</title>
        <authorList>
            <person name="Angst P."/>
        </authorList>
    </citation>
    <scope>NUCLEOTIDE SEQUENCE</scope>
    <source>
        <strain evidence="14">PB745_02</strain>
        <tissue evidence="14">Gill</tissue>
    </source>
</reference>
<dbReference type="InterPro" id="IPR001841">
    <property type="entry name" value="Znf_RING"/>
</dbReference>
<dbReference type="InterPro" id="IPR013083">
    <property type="entry name" value="Znf_RING/FYVE/PHD"/>
</dbReference>
<dbReference type="EMBL" id="JAWZYT010001168">
    <property type="protein sequence ID" value="KAK4314936.1"/>
    <property type="molecule type" value="Genomic_DNA"/>
</dbReference>